<accession>A0ABD4XCN5</accession>
<dbReference type="Gene3D" id="1.10.10.970">
    <property type="entry name" value="RNA 2'-phosphotransferase, Tpt1/KptA family, N-terminal domain"/>
    <property type="match status" value="1"/>
</dbReference>
<comment type="caution">
    <text evidence="6">The sequence shown here is derived from an EMBL/GenBank/DDBJ whole genome shotgun (WGS) entry which is preliminary data.</text>
</comment>
<comment type="function">
    <text evidence="4 5">Removes the 2'-phosphate from RNA via an intermediate in which the phosphate is ADP-ribosylated by NAD followed by a presumed transesterification to release the RNA and generate ADP-ribose 1''-2''-cyclic phosphate (APPR&gt;P). May function as an ADP-ribosylase.</text>
</comment>
<dbReference type="InterPro" id="IPR042080">
    <property type="entry name" value="RNA_2'-PTrans_N"/>
</dbReference>
<evidence type="ECO:0000256" key="5">
    <source>
        <dbReference type="HAMAP-Rule" id="MF_00299"/>
    </source>
</evidence>
<evidence type="ECO:0000313" key="6">
    <source>
        <dbReference type="EMBL" id="MDE4167052.1"/>
    </source>
</evidence>
<gene>
    <name evidence="5" type="primary">kptA</name>
    <name evidence="6" type="ORF">PXK24_15260</name>
</gene>
<reference evidence="6 7" key="1">
    <citation type="submission" date="2023-02" db="EMBL/GenBank/DDBJ databases">
        <title>Population genomics of bacteria associated with diatom.</title>
        <authorList>
            <person name="Xie J."/>
            <person name="Wang H."/>
        </authorList>
    </citation>
    <scope>NUCLEOTIDE SEQUENCE [LARGE SCALE GENOMIC DNA]</scope>
    <source>
        <strain evidence="6 7">PT47_8</strain>
    </source>
</reference>
<proteinExistence type="inferred from homology"/>
<dbReference type="PANTHER" id="PTHR12684">
    <property type="entry name" value="PUTATIVE PHOSPHOTRANSFERASE"/>
    <property type="match status" value="1"/>
</dbReference>
<keyword evidence="2 5" id="KW-0808">Transferase</keyword>
<dbReference type="EC" id="2.7.1.-" evidence="5"/>
<dbReference type="Proteomes" id="UP001218364">
    <property type="component" value="Unassembled WGS sequence"/>
</dbReference>
<comment type="similarity">
    <text evidence="1 5">Belongs to the KptA/TPT1 family.</text>
</comment>
<keyword evidence="3 5" id="KW-0520">NAD</keyword>
<evidence type="ECO:0000256" key="4">
    <source>
        <dbReference type="ARBA" id="ARBA00025212"/>
    </source>
</evidence>
<dbReference type="HAMAP" id="MF_00299">
    <property type="entry name" value="KptA"/>
    <property type="match status" value="1"/>
</dbReference>
<evidence type="ECO:0000313" key="7">
    <source>
        <dbReference type="Proteomes" id="UP001218364"/>
    </source>
</evidence>
<evidence type="ECO:0000256" key="2">
    <source>
        <dbReference type="ARBA" id="ARBA00022679"/>
    </source>
</evidence>
<dbReference type="PANTHER" id="PTHR12684:SF2">
    <property type="entry name" value="TRNA 2'-PHOSPHOTRANSFERASE 1"/>
    <property type="match status" value="1"/>
</dbReference>
<dbReference type="InterPro" id="IPR022928">
    <property type="entry name" value="RNA_2'-PTrans_KptA"/>
</dbReference>
<dbReference type="InterPro" id="IPR042081">
    <property type="entry name" value="RNA_2'-PTrans_C"/>
</dbReference>
<evidence type="ECO:0000256" key="1">
    <source>
        <dbReference type="ARBA" id="ARBA00009836"/>
    </source>
</evidence>
<evidence type="ECO:0000256" key="3">
    <source>
        <dbReference type="ARBA" id="ARBA00023027"/>
    </source>
</evidence>
<organism evidence="6 7">
    <name type="scientific">Phaeobacter gallaeciensis</name>
    <dbReference type="NCBI Taxonomy" id="60890"/>
    <lineage>
        <taxon>Bacteria</taxon>
        <taxon>Pseudomonadati</taxon>
        <taxon>Pseudomonadota</taxon>
        <taxon>Alphaproteobacteria</taxon>
        <taxon>Rhodobacterales</taxon>
        <taxon>Roseobacteraceae</taxon>
        <taxon>Phaeobacter</taxon>
    </lineage>
</organism>
<dbReference type="GO" id="GO:0016772">
    <property type="term" value="F:transferase activity, transferring phosphorus-containing groups"/>
    <property type="evidence" value="ECO:0007669"/>
    <property type="project" value="UniProtKB-UniRule"/>
</dbReference>
<name>A0ABD4XCN5_9RHOB</name>
<protein>
    <recommendedName>
        <fullName evidence="5">Probable RNA 2'-phosphotransferase</fullName>
        <ecNumber evidence="5">2.7.1.-</ecNumber>
    </recommendedName>
</protein>
<dbReference type="SUPFAM" id="SSF56399">
    <property type="entry name" value="ADP-ribosylation"/>
    <property type="match status" value="1"/>
</dbReference>
<sequence length="175" mass="19274">MSRQSKLLSRILRHEPDLVGLTLGRGGWIQVDDLLRALKKAGHRITRDALHQIVAENDKQRFTLSGDGRRIRAAQGHSIPVELELTPSEPPTVLFHGTASANLDAIFASGLIPGRRQHVHLSPDQDTALKVGTRHGRPVVLRVNTAAMHADGLIIWRTDNGVWLTPSVPSKYLGF</sequence>
<dbReference type="GO" id="GO:0006388">
    <property type="term" value="P:tRNA splicing, via endonucleolytic cleavage and ligation"/>
    <property type="evidence" value="ECO:0007669"/>
    <property type="project" value="UniProtKB-UniRule"/>
</dbReference>
<dbReference type="EMBL" id="JARCJK010000008">
    <property type="protein sequence ID" value="MDE4167052.1"/>
    <property type="molecule type" value="Genomic_DNA"/>
</dbReference>
<dbReference type="Gene3D" id="3.20.170.30">
    <property type="match status" value="1"/>
</dbReference>
<dbReference type="Pfam" id="PF01885">
    <property type="entry name" value="PTS_2-RNA"/>
    <property type="match status" value="1"/>
</dbReference>
<dbReference type="InterPro" id="IPR002745">
    <property type="entry name" value="Ptrans_KptA/Tpt1"/>
</dbReference>
<dbReference type="AlphaFoldDB" id="A0ABD4XCN5"/>
<dbReference type="RefSeq" id="WP_065271077.1">
    <property type="nucleotide sequence ID" value="NZ_CP015124.1"/>
</dbReference>